<dbReference type="EMBL" id="BNJQ01000010">
    <property type="protein sequence ID" value="GHP05533.1"/>
    <property type="molecule type" value="Genomic_DNA"/>
</dbReference>
<comment type="caution">
    <text evidence="1">The sequence shown here is derived from an EMBL/GenBank/DDBJ whole genome shotgun (WGS) entry which is preliminary data.</text>
</comment>
<organism evidence="1 2">
    <name type="scientific">Pycnococcus provasolii</name>
    <dbReference type="NCBI Taxonomy" id="41880"/>
    <lineage>
        <taxon>Eukaryota</taxon>
        <taxon>Viridiplantae</taxon>
        <taxon>Chlorophyta</taxon>
        <taxon>Pseudoscourfieldiophyceae</taxon>
        <taxon>Pseudoscourfieldiales</taxon>
        <taxon>Pycnococcaceae</taxon>
        <taxon>Pycnococcus</taxon>
    </lineage>
</organism>
<reference evidence="1" key="1">
    <citation type="submission" date="2020-10" db="EMBL/GenBank/DDBJ databases">
        <title>Unveiling of a novel bifunctional photoreceptor, Dualchrome1, isolated from a cosmopolitan green alga.</title>
        <authorList>
            <person name="Suzuki S."/>
            <person name="Kawachi M."/>
        </authorList>
    </citation>
    <scope>NUCLEOTIDE SEQUENCE</scope>
    <source>
        <strain evidence="1">NIES 2893</strain>
    </source>
</reference>
<dbReference type="Proteomes" id="UP000660262">
    <property type="component" value="Unassembled WGS sequence"/>
</dbReference>
<evidence type="ECO:0000313" key="1">
    <source>
        <dbReference type="EMBL" id="GHP05533.1"/>
    </source>
</evidence>
<gene>
    <name evidence="1" type="ORF">PPROV_000428300</name>
</gene>
<name>A0A830HG90_9CHLO</name>
<sequence length="266" mass="29025">MTPSSCEAATVAQCSFCGGLFAFVVGVVHTPAELGGGRKAQNAHVDELYELQQRLCAVNATGILTTEEEEEKDTSTMSCPPLLPCPACNAYVHGLGFHGHQAFLAQPDAFATLFPSRFVTFEDNQPAPIYCLTKSSAKQSGERWELRNGVGPPNLELDNRAKCNLIYHNSVRKVLPPHVLRVRVLSTAPQPSDDDVADAAEAKRRATVVEAAWRSAVLLESQATISRLAQDIWEACPLLVNRNWERIEAHLESCGDGVTDDTWGRP</sequence>
<dbReference type="AlphaFoldDB" id="A0A830HG90"/>
<evidence type="ECO:0000313" key="2">
    <source>
        <dbReference type="Proteomes" id="UP000660262"/>
    </source>
</evidence>
<protein>
    <submittedName>
        <fullName evidence="1">Uncharacterized protein</fullName>
    </submittedName>
</protein>
<keyword evidence="2" id="KW-1185">Reference proteome</keyword>
<accession>A0A830HG90</accession>
<proteinExistence type="predicted"/>